<dbReference type="EMBL" id="PVWG01000057">
    <property type="protein sequence ID" value="PSB15605.1"/>
    <property type="molecule type" value="Genomic_DNA"/>
</dbReference>
<dbReference type="STRING" id="1920490.GCA_001895925_02873"/>
<dbReference type="GO" id="GO:0008168">
    <property type="term" value="F:methyltransferase activity"/>
    <property type="evidence" value="ECO:0007669"/>
    <property type="project" value="UniProtKB-KW"/>
</dbReference>
<accession>A0A2T1D500</accession>
<dbReference type="Proteomes" id="UP000238634">
    <property type="component" value="Unassembled WGS sequence"/>
</dbReference>
<protein>
    <submittedName>
        <fullName evidence="1">Class I SAM-dependent methyltransferase</fullName>
    </submittedName>
</protein>
<keyword evidence="1" id="KW-0808">Transferase</keyword>
<dbReference type="Gene3D" id="3.40.50.150">
    <property type="entry name" value="Vaccinia Virus protein VP39"/>
    <property type="match status" value="1"/>
</dbReference>
<proteinExistence type="predicted"/>
<dbReference type="AlphaFoldDB" id="A0A2T1D500"/>
<keyword evidence="1" id="KW-0489">Methyltransferase</keyword>
<evidence type="ECO:0000313" key="1">
    <source>
        <dbReference type="EMBL" id="PSB15605.1"/>
    </source>
</evidence>
<name>A0A2T1D500_9CYAN</name>
<sequence>MSPLQAVVGVKFKMSNLAKSGIKNAYLFYEKLINPRFYNLRKSTNGMLLPLVYKKIYNLHYQLPDLDIIEVGGATGAGSIAIAWALKEAKKHSKLIVVEKCKGGTRTDIGGYDENLKLIQSHFEQFGVHEQIILFPYELTFDNGKEATALVKSPEIAAFIHDADGRLDRDFFLFYPLLQPGGLIVIDDYANEAKYKPISERHPQGGAKSVITYRLLNQIIEWGLFETTHKIGKTIFGVKPLNADFSRLDLEKCRQIIKEVQQERIASLKSREAVLSPI</sequence>
<reference evidence="1 2" key="1">
    <citation type="submission" date="2018-02" db="EMBL/GenBank/DDBJ databases">
        <authorList>
            <person name="Cohen D.B."/>
            <person name="Kent A.D."/>
        </authorList>
    </citation>
    <scope>NUCLEOTIDE SEQUENCE [LARGE SCALE GENOMIC DNA]</scope>
    <source>
        <strain evidence="1 2">ULC007</strain>
    </source>
</reference>
<dbReference type="Pfam" id="PF13578">
    <property type="entry name" value="Methyltransf_24"/>
    <property type="match status" value="1"/>
</dbReference>
<gene>
    <name evidence="1" type="ORF">C7B65_24035</name>
</gene>
<dbReference type="RefSeq" id="WP_073075025.1">
    <property type="nucleotide sequence ID" value="NZ_MPPI01000056.1"/>
</dbReference>
<evidence type="ECO:0000313" key="2">
    <source>
        <dbReference type="Proteomes" id="UP000238634"/>
    </source>
</evidence>
<comment type="caution">
    <text evidence="1">The sequence shown here is derived from an EMBL/GenBank/DDBJ whole genome shotgun (WGS) entry which is preliminary data.</text>
</comment>
<reference evidence="1 2" key="2">
    <citation type="submission" date="2018-03" db="EMBL/GenBank/DDBJ databases">
        <title>The ancient ancestry and fast evolution of plastids.</title>
        <authorList>
            <person name="Moore K.R."/>
            <person name="Magnabosco C."/>
            <person name="Momper L."/>
            <person name="Gold D.A."/>
            <person name="Bosak T."/>
            <person name="Fournier G.P."/>
        </authorList>
    </citation>
    <scope>NUCLEOTIDE SEQUENCE [LARGE SCALE GENOMIC DNA]</scope>
    <source>
        <strain evidence="1 2">ULC007</strain>
    </source>
</reference>
<organism evidence="1 2">
    <name type="scientific">Phormidesmis priestleyi ULC007</name>
    <dbReference type="NCBI Taxonomy" id="1920490"/>
    <lineage>
        <taxon>Bacteria</taxon>
        <taxon>Bacillati</taxon>
        <taxon>Cyanobacteriota</taxon>
        <taxon>Cyanophyceae</taxon>
        <taxon>Leptolyngbyales</taxon>
        <taxon>Leptolyngbyaceae</taxon>
        <taxon>Phormidesmis</taxon>
    </lineage>
</organism>
<dbReference type="OrthoDB" id="3826968at2"/>
<keyword evidence="2" id="KW-1185">Reference proteome</keyword>
<dbReference type="InterPro" id="IPR029063">
    <property type="entry name" value="SAM-dependent_MTases_sf"/>
</dbReference>
<dbReference type="SUPFAM" id="SSF53335">
    <property type="entry name" value="S-adenosyl-L-methionine-dependent methyltransferases"/>
    <property type="match status" value="1"/>
</dbReference>
<dbReference type="GO" id="GO:0032259">
    <property type="term" value="P:methylation"/>
    <property type="evidence" value="ECO:0007669"/>
    <property type="project" value="UniProtKB-KW"/>
</dbReference>